<dbReference type="PRINTS" id="PR00388">
    <property type="entry name" value="PDIESTERASE2"/>
</dbReference>
<organism evidence="6">
    <name type="scientific">Vanderwaltozyma polyspora (strain ATCC 22028 / DSM 70294 / BCRC 21397 / CBS 2163 / NBRC 10782 / NRRL Y-8283 / UCD 57-17)</name>
    <name type="common">Kluyveromyces polysporus</name>
    <dbReference type="NCBI Taxonomy" id="436907"/>
    <lineage>
        <taxon>Eukaryota</taxon>
        <taxon>Fungi</taxon>
        <taxon>Dikarya</taxon>
        <taxon>Ascomycota</taxon>
        <taxon>Saccharomycotina</taxon>
        <taxon>Saccharomycetes</taxon>
        <taxon>Saccharomycetales</taxon>
        <taxon>Saccharomycetaceae</taxon>
        <taxon>Vanderwaltozyma</taxon>
    </lineage>
</organism>
<dbReference type="PANTHER" id="PTHR28283:SF1">
    <property type="entry name" value="3',5'-CYCLIC-NUCLEOTIDE PHOSPHODIESTERASE 1"/>
    <property type="match status" value="1"/>
</dbReference>
<dbReference type="Proteomes" id="UP000000267">
    <property type="component" value="Unassembled WGS sequence"/>
</dbReference>
<evidence type="ECO:0000256" key="2">
    <source>
        <dbReference type="ARBA" id="ARBA00023149"/>
    </source>
</evidence>
<gene>
    <name evidence="5" type="ORF">Kpol_380p11</name>
</gene>
<dbReference type="OMA" id="YYVTHPH"/>
<evidence type="ECO:0000256" key="1">
    <source>
        <dbReference type="ARBA" id="ARBA00022801"/>
    </source>
</evidence>
<dbReference type="STRING" id="436907.A7TS70"/>
<dbReference type="PROSITE" id="PS00607">
    <property type="entry name" value="PDEASE_II"/>
    <property type="match status" value="1"/>
</dbReference>
<accession>A7TS70</accession>
<dbReference type="GeneID" id="5542932"/>
<dbReference type="GO" id="GO:0007189">
    <property type="term" value="P:adenylate cyclase-activating G protein-coupled receptor signaling pathway"/>
    <property type="evidence" value="ECO:0007669"/>
    <property type="project" value="EnsemblFungi"/>
</dbReference>
<dbReference type="GO" id="GO:0047555">
    <property type="term" value="F:3',5'-cyclic-GMP phosphodiesterase activity"/>
    <property type="evidence" value="ECO:0007669"/>
    <property type="project" value="TreeGrafter"/>
</dbReference>
<dbReference type="KEGG" id="vpo:Kpol_380p11"/>
<dbReference type="GO" id="GO:0004115">
    <property type="term" value="F:3',5'-cyclic-AMP phosphodiesterase activity"/>
    <property type="evidence" value="ECO:0007669"/>
    <property type="project" value="UniProtKB-UniRule"/>
</dbReference>
<dbReference type="CDD" id="cd07735">
    <property type="entry name" value="class_II_PDE_MBL-fold"/>
    <property type="match status" value="1"/>
</dbReference>
<keyword evidence="1 4" id="KW-0378">Hydrolase</keyword>
<dbReference type="OrthoDB" id="258495at2759"/>
<dbReference type="SUPFAM" id="SSF56281">
    <property type="entry name" value="Metallo-hydrolase/oxidoreductase"/>
    <property type="match status" value="1"/>
</dbReference>
<evidence type="ECO:0000256" key="3">
    <source>
        <dbReference type="ARBA" id="ARBA00025762"/>
    </source>
</evidence>
<dbReference type="GO" id="GO:1902660">
    <property type="term" value="P:negative regulation of glucose mediated signaling pathway"/>
    <property type="evidence" value="ECO:0007669"/>
    <property type="project" value="TreeGrafter"/>
</dbReference>
<keyword evidence="6" id="KW-1185">Reference proteome</keyword>
<evidence type="ECO:0008006" key="7">
    <source>
        <dbReference type="Google" id="ProtNLM"/>
    </source>
</evidence>
<dbReference type="eggNOG" id="ENOG502RFKK">
    <property type="taxonomic scope" value="Eukaryota"/>
</dbReference>
<dbReference type="EMBL" id="DS480500">
    <property type="protein sequence ID" value="EDO14892.1"/>
    <property type="molecule type" value="Genomic_DNA"/>
</dbReference>
<dbReference type="GO" id="GO:0006198">
    <property type="term" value="P:cAMP catabolic process"/>
    <property type="evidence" value="ECO:0007669"/>
    <property type="project" value="UniProtKB-UniRule"/>
</dbReference>
<evidence type="ECO:0000313" key="5">
    <source>
        <dbReference type="EMBL" id="EDO14892.1"/>
    </source>
</evidence>
<comment type="similarity">
    <text evidence="3 4">Belongs to the cyclic nucleotide phosphodiesterase class-II family.</text>
</comment>
<dbReference type="AlphaFoldDB" id="A7TS70"/>
<dbReference type="InParanoid" id="A7TS70"/>
<dbReference type="PhylomeDB" id="A7TS70"/>
<evidence type="ECO:0000256" key="4">
    <source>
        <dbReference type="PIRNR" id="PIRNR000962"/>
    </source>
</evidence>
<dbReference type="HOGENOM" id="CLU_016658_2_1_1"/>
<reference evidence="5 6" key="1">
    <citation type="journal article" date="2007" name="Proc. Natl. Acad. Sci. U.S.A.">
        <title>Independent sorting-out of thousands of duplicated gene pairs in two yeast species descended from a whole-genome duplication.</title>
        <authorList>
            <person name="Scannell D.R."/>
            <person name="Frank A.C."/>
            <person name="Conant G.C."/>
            <person name="Byrne K.P."/>
            <person name="Woolfit M."/>
            <person name="Wolfe K.H."/>
        </authorList>
    </citation>
    <scope>NUCLEOTIDE SEQUENCE [LARGE SCALE GENOMIC DNA]</scope>
    <source>
        <strain evidence="6">ATCC 22028 / DSM 70294 / BCRC 21397 / CBS 2163 / NBRC 10782 / NRRL Y-8283 / UCD 57-17</strain>
    </source>
</reference>
<dbReference type="Gene3D" id="3.60.15.10">
    <property type="entry name" value="Ribonuclease Z/Hydroxyacylglutathione hydrolase-like"/>
    <property type="match status" value="1"/>
</dbReference>
<evidence type="ECO:0000313" key="6">
    <source>
        <dbReference type="Proteomes" id="UP000000267"/>
    </source>
</evidence>
<dbReference type="Pfam" id="PF02112">
    <property type="entry name" value="PDEase_II"/>
    <property type="match status" value="1"/>
</dbReference>
<dbReference type="InterPro" id="IPR024225">
    <property type="entry name" value="cAMP-PdiesteraseII_CS"/>
</dbReference>
<sequence>MSDMFEVTILGASGGPVDGNTQSFMIRPARARDLNAVCIDGGAGLGQIVKCVLNNVGGEESLKRDEMRVESFYENDFESIDLYVDEDLTIEAGFSRGIYDLSSAGRSNTIQKAGALFHGIGEYYITHAHLDHISGAIINSPLAYGTSEDISNDKVFLGLDFTMEALKKHIFNDIIWPNLVRDGTNTINLKSIAERQGYRSNTIPDWQIYPFKVHHGNKINSDTEESVLSTVYLVSDTVSGKCLVVCGDLEYRIAPGGDCVPSEIARFLVDNVPPEKLSGIFVECSNTSSIESDKLYGHLSPIRLIKMAKKLESYYSDRYKDFDSLKLNIIITHVKKIYAEVDPRLQILEELKHHASKVGLTNVRFSMAVEGYTYFL</sequence>
<dbReference type="PIRSF" id="PIRSF000962">
    <property type="entry name" value="Cyc_nuc_PDEase"/>
    <property type="match status" value="1"/>
</dbReference>
<dbReference type="PANTHER" id="PTHR28283">
    <property type="entry name" value="3',5'-CYCLIC-NUCLEOTIDE PHOSPHODIESTERASE 1"/>
    <property type="match status" value="1"/>
</dbReference>
<dbReference type="InterPro" id="IPR000396">
    <property type="entry name" value="Pdiesterase2"/>
</dbReference>
<dbReference type="InterPro" id="IPR036866">
    <property type="entry name" value="RibonucZ/Hydroxyglut_hydro"/>
</dbReference>
<dbReference type="RefSeq" id="XP_001642750.1">
    <property type="nucleotide sequence ID" value="XM_001642700.1"/>
</dbReference>
<proteinExistence type="inferred from homology"/>
<dbReference type="FunCoup" id="A7TS70">
    <property type="interactions" value="68"/>
</dbReference>
<name>A7TS70_VANPO</name>
<protein>
    <recommendedName>
        <fullName evidence="7">3',5'-cyclic-nucleotide phosphodiesterase</fullName>
    </recommendedName>
</protein>
<keyword evidence="2 4" id="KW-0114">cAMP</keyword>